<proteinExistence type="predicted"/>
<organism evidence="2 3">
    <name type="scientific">Desulfonatronum thiosulfatophilum</name>
    <dbReference type="NCBI Taxonomy" id="617002"/>
    <lineage>
        <taxon>Bacteria</taxon>
        <taxon>Pseudomonadati</taxon>
        <taxon>Thermodesulfobacteriota</taxon>
        <taxon>Desulfovibrionia</taxon>
        <taxon>Desulfovibrionales</taxon>
        <taxon>Desulfonatronaceae</taxon>
        <taxon>Desulfonatronum</taxon>
    </lineage>
</organism>
<name>A0A1G6C7R0_9BACT</name>
<dbReference type="Proteomes" id="UP000198771">
    <property type="component" value="Unassembled WGS sequence"/>
</dbReference>
<dbReference type="EMBL" id="FMXO01000007">
    <property type="protein sequence ID" value="SDB28891.1"/>
    <property type="molecule type" value="Genomic_DNA"/>
</dbReference>
<sequence length="191" mass="20918">MRKTIFILMTVCLFMVGFVAKGMAYSISDLEIRPYWQPEGGFDYGTDDHGAGLGTYLGTGSWDNYGDPTALEFFYNSGFLYVEKLELALSPSEGGLAGSWNVVQNQLPNMKYVDMLVVKGAQSFSLHQYVPAALSGIWNVGYLDFAGNSGTPPEMSFVRGFQADPIPEPGTMLLLGFGLAGLAFMRRKFSN</sequence>
<dbReference type="AlphaFoldDB" id="A0A1G6C7R0"/>
<protein>
    <submittedName>
        <fullName evidence="2">PEP-CTERM protein-sorting domain-containing protein</fullName>
    </submittedName>
</protein>
<keyword evidence="3" id="KW-1185">Reference proteome</keyword>
<dbReference type="NCBIfam" id="TIGR02595">
    <property type="entry name" value="PEP_CTERM"/>
    <property type="match status" value="1"/>
</dbReference>
<evidence type="ECO:0000313" key="3">
    <source>
        <dbReference type="Proteomes" id="UP000198771"/>
    </source>
</evidence>
<evidence type="ECO:0000259" key="1">
    <source>
        <dbReference type="Pfam" id="PF07589"/>
    </source>
</evidence>
<gene>
    <name evidence="2" type="ORF">SAMN05660653_01380</name>
</gene>
<dbReference type="Pfam" id="PF07589">
    <property type="entry name" value="PEP-CTERM"/>
    <property type="match status" value="1"/>
</dbReference>
<evidence type="ECO:0000313" key="2">
    <source>
        <dbReference type="EMBL" id="SDB28891.1"/>
    </source>
</evidence>
<dbReference type="RefSeq" id="WP_139162946.1">
    <property type="nucleotide sequence ID" value="NZ_FMXO01000007.1"/>
</dbReference>
<dbReference type="InterPro" id="IPR013424">
    <property type="entry name" value="Ice-binding_C"/>
</dbReference>
<reference evidence="2 3" key="1">
    <citation type="submission" date="2016-10" db="EMBL/GenBank/DDBJ databases">
        <authorList>
            <person name="de Groot N.N."/>
        </authorList>
    </citation>
    <scope>NUCLEOTIDE SEQUENCE [LARGE SCALE GENOMIC DNA]</scope>
    <source>
        <strain evidence="2 3">ASO4-2</strain>
    </source>
</reference>
<accession>A0A1G6C7R0</accession>
<feature type="domain" description="Ice-binding protein C-terminal" evidence="1">
    <location>
        <begin position="165"/>
        <end position="187"/>
    </location>
</feature>